<evidence type="ECO:0000313" key="14">
    <source>
        <dbReference type="Proteomes" id="UP001499974"/>
    </source>
</evidence>
<keyword evidence="6 9" id="KW-0547">Nucleotide-binding</keyword>
<evidence type="ECO:0000259" key="11">
    <source>
        <dbReference type="Pfam" id="PF02875"/>
    </source>
</evidence>
<evidence type="ECO:0000256" key="4">
    <source>
        <dbReference type="ARBA" id="ARBA00022598"/>
    </source>
</evidence>
<dbReference type="PROSITE" id="PS01011">
    <property type="entry name" value="FOLYLPOLYGLU_SYNT_1"/>
    <property type="match status" value="1"/>
</dbReference>
<evidence type="ECO:0000256" key="9">
    <source>
        <dbReference type="HAMAP-Rule" id="MF_00639"/>
    </source>
</evidence>
<dbReference type="NCBIfam" id="TIGR01087">
    <property type="entry name" value="murD"/>
    <property type="match status" value="1"/>
</dbReference>
<dbReference type="Pfam" id="PF08245">
    <property type="entry name" value="Mur_ligase_M"/>
    <property type="match status" value="1"/>
</dbReference>
<organism evidence="13 14">
    <name type="scientific">Nocardioides conyzicola</name>
    <dbReference type="NCBI Taxonomy" id="1651781"/>
    <lineage>
        <taxon>Bacteria</taxon>
        <taxon>Bacillati</taxon>
        <taxon>Actinomycetota</taxon>
        <taxon>Actinomycetes</taxon>
        <taxon>Propionibacteriales</taxon>
        <taxon>Nocardioidaceae</taxon>
        <taxon>Nocardioides</taxon>
    </lineage>
</organism>
<evidence type="ECO:0000256" key="5">
    <source>
        <dbReference type="ARBA" id="ARBA00022618"/>
    </source>
</evidence>
<feature type="domain" description="Mur ligase C-terminal" evidence="11">
    <location>
        <begin position="302"/>
        <end position="416"/>
    </location>
</feature>
<evidence type="ECO:0000256" key="3">
    <source>
        <dbReference type="ARBA" id="ARBA00022490"/>
    </source>
</evidence>
<dbReference type="PANTHER" id="PTHR43692:SF1">
    <property type="entry name" value="UDP-N-ACETYLMURAMOYLALANINE--D-GLUTAMATE LIGASE"/>
    <property type="match status" value="1"/>
</dbReference>
<reference evidence="14" key="1">
    <citation type="journal article" date="2019" name="Int. J. Syst. Evol. Microbiol.">
        <title>The Global Catalogue of Microorganisms (GCM) 10K type strain sequencing project: providing services to taxonomists for standard genome sequencing and annotation.</title>
        <authorList>
            <consortium name="The Broad Institute Genomics Platform"/>
            <consortium name="The Broad Institute Genome Sequencing Center for Infectious Disease"/>
            <person name="Wu L."/>
            <person name="Ma J."/>
        </authorList>
    </citation>
    <scope>NUCLEOTIDE SEQUENCE [LARGE SCALE GENOMIC DNA]</scope>
    <source>
        <strain evidence="14">JCM 18531</strain>
    </source>
</reference>
<gene>
    <name evidence="9 13" type="primary">murD</name>
    <name evidence="13" type="ORF">GCM10023349_20960</name>
</gene>
<keyword evidence="9 10" id="KW-0573">Peptidoglycan synthesis</keyword>
<keyword evidence="7 9" id="KW-0067">ATP-binding</keyword>
<dbReference type="InterPro" id="IPR013221">
    <property type="entry name" value="Mur_ligase_cen"/>
</dbReference>
<evidence type="ECO:0000259" key="12">
    <source>
        <dbReference type="Pfam" id="PF08245"/>
    </source>
</evidence>
<dbReference type="SUPFAM" id="SSF51984">
    <property type="entry name" value="MurCD N-terminal domain"/>
    <property type="match status" value="1"/>
</dbReference>
<dbReference type="SUPFAM" id="SSF53244">
    <property type="entry name" value="MurD-like peptide ligases, peptide-binding domain"/>
    <property type="match status" value="1"/>
</dbReference>
<keyword evidence="9 10" id="KW-0133">Cell shape</keyword>
<comment type="caution">
    <text evidence="13">The sequence shown here is derived from an EMBL/GenBank/DDBJ whole genome shotgun (WGS) entry which is preliminary data.</text>
</comment>
<dbReference type="Gene3D" id="3.90.190.20">
    <property type="entry name" value="Mur ligase, C-terminal domain"/>
    <property type="match status" value="1"/>
</dbReference>
<dbReference type="InterPro" id="IPR005762">
    <property type="entry name" value="MurD"/>
</dbReference>
<comment type="catalytic activity">
    <reaction evidence="9 10">
        <text>UDP-N-acetyl-alpha-D-muramoyl-L-alanine + D-glutamate + ATP = UDP-N-acetyl-alpha-D-muramoyl-L-alanyl-D-glutamate + ADP + phosphate + H(+)</text>
        <dbReference type="Rhea" id="RHEA:16429"/>
        <dbReference type="ChEBI" id="CHEBI:15378"/>
        <dbReference type="ChEBI" id="CHEBI:29986"/>
        <dbReference type="ChEBI" id="CHEBI:30616"/>
        <dbReference type="ChEBI" id="CHEBI:43474"/>
        <dbReference type="ChEBI" id="CHEBI:83898"/>
        <dbReference type="ChEBI" id="CHEBI:83900"/>
        <dbReference type="ChEBI" id="CHEBI:456216"/>
        <dbReference type="EC" id="6.3.2.9"/>
    </reaction>
</comment>
<evidence type="ECO:0000313" key="13">
    <source>
        <dbReference type="EMBL" id="GAA4703369.1"/>
    </source>
</evidence>
<dbReference type="HAMAP" id="MF_00639">
    <property type="entry name" value="MurD"/>
    <property type="match status" value="1"/>
</dbReference>
<sequence length="441" mass="45378">MRFEDLAGRRVVIWGAGREGRAALTELAERGVDATIAVTGTSEVPADLVGVAVAGEDAVTRLTQAQVVVKSPGVPHTDPVFGRLAELGVSVTSLTDLWLNANADRVIAVTGTKGKSTTSALIHHLLNGVGTSAVLVGNGGTPVSAGDRSGSAVAVAEVSSYQAADLSASPRLAVVTSLFPEHLPWHGGYDAYVADKLNLVAHRPDVVVVPDLTGEIARLVRSRVTEPTRVICPATIGIEVTDTTVVWDRVGAVAEHELPLRGRHNLVNLALALTAAASWTGADPGDRTRLLDQARTFPALAHRLERVPSADSRAWVDDSLATAPEAVVAALETYGSERVVLIAGGADRGLSFAPLIDYLAGRPTPVTVLAIGPAGARLAAEAAGRVDGLQVVAGFAAAVAAIHADPSGSDVVLLSPGAPSFDEFASYEERSAAFRAAASGA</sequence>
<keyword evidence="8 9" id="KW-0131">Cell cycle</keyword>
<keyword evidence="3 9" id="KW-0963">Cytoplasm</keyword>
<comment type="subcellular location">
    <subcellularLocation>
        <location evidence="1 9 10">Cytoplasm</location>
    </subcellularLocation>
</comment>
<dbReference type="Pfam" id="PF02875">
    <property type="entry name" value="Mur_ligase_C"/>
    <property type="match status" value="1"/>
</dbReference>
<dbReference type="Proteomes" id="UP001499974">
    <property type="component" value="Unassembled WGS sequence"/>
</dbReference>
<dbReference type="PANTHER" id="PTHR43692">
    <property type="entry name" value="UDP-N-ACETYLMURAMOYLALANINE--D-GLUTAMATE LIGASE"/>
    <property type="match status" value="1"/>
</dbReference>
<evidence type="ECO:0000256" key="8">
    <source>
        <dbReference type="ARBA" id="ARBA00023306"/>
    </source>
</evidence>
<protein>
    <recommendedName>
        <fullName evidence="9 10">UDP-N-acetylmuramoylalanine--D-glutamate ligase</fullName>
        <ecNumber evidence="9 10">6.3.2.9</ecNumber>
    </recommendedName>
    <alternativeName>
        <fullName evidence="9">D-glutamic acid-adding enzyme</fullName>
    </alternativeName>
    <alternativeName>
        <fullName evidence="9">UDP-N-acetylmuramoyl-L-alanyl-D-glutamate synthetase</fullName>
    </alternativeName>
</protein>
<dbReference type="GO" id="GO:0016874">
    <property type="term" value="F:ligase activity"/>
    <property type="evidence" value="ECO:0007669"/>
    <property type="project" value="UniProtKB-KW"/>
</dbReference>
<accession>A0ABP8XA28</accession>
<feature type="domain" description="Mur ligase central" evidence="12">
    <location>
        <begin position="109"/>
        <end position="276"/>
    </location>
</feature>
<keyword evidence="5 9" id="KW-0132">Cell division</keyword>
<comment type="similarity">
    <text evidence="9">Belongs to the MurCDEF family.</text>
</comment>
<feature type="binding site" evidence="9">
    <location>
        <begin position="111"/>
        <end position="117"/>
    </location>
    <ligand>
        <name>ATP</name>
        <dbReference type="ChEBI" id="CHEBI:30616"/>
    </ligand>
</feature>
<evidence type="ECO:0000256" key="7">
    <source>
        <dbReference type="ARBA" id="ARBA00022840"/>
    </source>
</evidence>
<keyword evidence="9 10" id="KW-0961">Cell wall biogenesis/degradation</keyword>
<dbReference type="RefSeq" id="WP_345521203.1">
    <property type="nucleotide sequence ID" value="NZ_BAABKM010000002.1"/>
</dbReference>
<dbReference type="InterPro" id="IPR018109">
    <property type="entry name" value="Folylpolyglutamate_synth_CS"/>
</dbReference>
<evidence type="ECO:0000256" key="6">
    <source>
        <dbReference type="ARBA" id="ARBA00022741"/>
    </source>
</evidence>
<proteinExistence type="inferred from homology"/>
<dbReference type="EMBL" id="BAABKM010000002">
    <property type="protein sequence ID" value="GAA4703369.1"/>
    <property type="molecule type" value="Genomic_DNA"/>
</dbReference>
<keyword evidence="4 9" id="KW-0436">Ligase</keyword>
<evidence type="ECO:0000256" key="2">
    <source>
        <dbReference type="ARBA" id="ARBA00004752"/>
    </source>
</evidence>
<dbReference type="EC" id="6.3.2.9" evidence="9 10"/>
<dbReference type="SUPFAM" id="SSF53623">
    <property type="entry name" value="MurD-like peptide ligases, catalytic domain"/>
    <property type="match status" value="1"/>
</dbReference>
<comment type="function">
    <text evidence="9 10">Cell wall formation. Catalyzes the addition of glutamate to the nucleotide precursor UDP-N-acetylmuramoyl-L-alanine (UMA).</text>
</comment>
<name>A0ABP8XA28_9ACTN</name>
<dbReference type="InterPro" id="IPR004101">
    <property type="entry name" value="Mur_ligase_C"/>
</dbReference>
<keyword evidence="14" id="KW-1185">Reference proteome</keyword>
<dbReference type="Gene3D" id="3.40.50.720">
    <property type="entry name" value="NAD(P)-binding Rossmann-like Domain"/>
    <property type="match status" value="1"/>
</dbReference>
<comment type="pathway">
    <text evidence="2 9 10">Cell wall biogenesis; peptidoglycan biosynthesis.</text>
</comment>
<dbReference type="InterPro" id="IPR036615">
    <property type="entry name" value="Mur_ligase_C_dom_sf"/>
</dbReference>
<dbReference type="Gene3D" id="3.40.1190.10">
    <property type="entry name" value="Mur-like, catalytic domain"/>
    <property type="match status" value="1"/>
</dbReference>
<evidence type="ECO:0000256" key="1">
    <source>
        <dbReference type="ARBA" id="ARBA00004496"/>
    </source>
</evidence>
<dbReference type="InterPro" id="IPR036565">
    <property type="entry name" value="Mur-like_cat_sf"/>
</dbReference>
<evidence type="ECO:0000256" key="10">
    <source>
        <dbReference type="RuleBase" id="RU003664"/>
    </source>
</evidence>